<evidence type="ECO:0000256" key="4">
    <source>
        <dbReference type="SAM" id="MobiDB-lite"/>
    </source>
</evidence>
<evidence type="ECO:0000313" key="6">
    <source>
        <dbReference type="EMBL" id="KAK7094169.1"/>
    </source>
</evidence>
<feature type="compositionally biased region" description="Low complexity" evidence="4">
    <location>
        <begin position="789"/>
        <end position="799"/>
    </location>
</feature>
<dbReference type="SMART" id="SM00537">
    <property type="entry name" value="DCX"/>
    <property type="match status" value="1"/>
</dbReference>
<feature type="region of interest" description="Disordered" evidence="4">
    <location>
        <begin position="283"/>
        <end position="351"/>
    </location>
</feature>
<dbReference type="InterPro" id="IPR003533">
    <property type="entry name" value="Doublecortin_dom"/>
</dbReference>
<protein>
    <recommendedName>
        <fullName evidence="5">Doublecortin domain-containing protein</fullName>
    </recommendedName>
</protein>
<feature type="region of interest" description="Disordered" evidence="4">
    <location>
        <begin position="466"/>
        <end position="533"/>
    </location>
</feature>
<dbReference type="Pfam" id="PF23414">
    <property type="entry name" value="Beta-prop_EML_2"/>
    <property type="match status" value="1"/>
</dbReference>
<dbReference type="GO" id="GO:0000226">
    <property type="term" value="P:microtubule cytoskeleton organization"/>
    <property type="evidence" value="ECO:0007669"/>
    <property type="project" value="TreeGrafter"/>
</dbReference>
<accession>A0AAN9AW78</accession>
<name>A0AAN9AW78_9CAEN</name>
<dbReference type="Pfam" id="PF03451">
    <property type="entry name" value="HELP"/>
    <property type="match status" value="1"/>
</dbReference>
<feature type="domain" description="Doublecortin" evidence="5">
    <location>
        <begin position="578"/>
        <end position="661"/>
    </location>
</feature>
<dbReference type="Pfam" id="PF23409">
    <property type="entry name" value="Beta-prop_EML"/>
    <property type="match status" value="1"/>
</dbReference>
<feature type="region of interest" description="Disordered" evidence="4">
    <location>
        <begin position="550"/>
        <end position="573"/>
    </location>
</feature>
<dbReference type="SUPFAM" id="SSF50960">
    <property type="entry name" value="TolB, C-terminal domain"/>
    <property type="match status" value="1"/>
</dbReference>
<feature type="compositionally biased region" description="Basic residues" evidence="4">
    <location>
        <begin position="509"/>
        <end position="520"/>
    </location>
</feature>
<sequence length="1485" mass="164788">MAHPTGAEFVERAPHIQQIQMMQQQRNITSPDPYPLYDFQKPEQLHPTDPGYQPPGVTPGFQNTATAVAGYDTGNAYSTAGNAYSASGQANSYPAYDLQGQASAYPRYDIVIPGAGGGSASDPPQPHNKEFFVSQRTGGAHASAGGAGGAYVGDSYTSADTDNTYRVGGRGGSITDDDKMHGTGGQLQRAGSDVEAERGLEMLRAMHERVEASRRVGDGEDLRLNLGRSAHSGYPNSTVQAVYGGVVDDAGCGAPTNHPYGGLLYSTENAEYGRHITDEHYRSADKTRYINPMQSPVRKDNRLSPSSSETNYALSRKPYHHPLQASSEPAYSRNASPGGLSDVHRSQSQQGQLRLVYDSTNSGRNSSVDDPAVSFDRYARRASRARVLGKAEELLNNRRNNQLDMIRETSGRTSSTRQKKSKSGKRKQQHQQRRMPPTIKIAFMGEEVVEEEETRPDTGRHFEEALASFRHGVPGQVTSSSPDRSRRNRLKGVNSRAKKKEEFLNQPKAPHRWGAQRKRPGGQSLSDYDQYSSGSEEDIVRYNGLGYDDLSRFERPRPQAPGMGSDRTESEQNHKKARRVWFFRNGDADFKAKLVLVSPKTYPTFETLLVGLGEKEVPTVAGVRHIFSWPEGKEIKSVTDLQNGRYYVCASVNRLIRVNYGNSREQFWHGGKMHHLENHLFVHKNGTATSPPNNQPKPHVITVISNMYRDSHEKLILNPNTTQNFEDVLADIQNMVTVPHPPVKALYTEATPHIKVEGFSHLFRDLREHKNFLVCGEEGVPIEPKKRPLPSSNSSSDSVGGKGSYRTSKHARADVAGLSSDSVSPGRRPMALKRIEPVRCDVNGKKREFFAPSVPFLDNDGSKPEKKLKLEWVYGFRGRDVKQNLVLLPNTGELVYFVAAVIVLYDRKTHTQKHYTSHTEEVTCLALHPRYPYIASGQVAGNSPEGAAHVRVWDAIKLSTYAVIGIGVFQQGISCLSFSESDTNGDLLLAIDDSDRHEMTVWEWTREDLDEPSAKTTTTNDPVVYGCFYPFDDKILITFGKQHMYFWSVFWNKANGRILRDKKSGLFEDELPKFVTSVCFAANRDVITGDSTGSILVWSPDDDDIFRIDRQASASMKFAHKKNVSSLVMLSVGVLLSGGGSEIKAWDSLNRFKLLKERVLPDVYGTIRKIVPMTTTGVDGYLFVGTAKDVILEGSLQSKFRPVVQGHSEELWAVKAHPTEPSFFTAGHDCSLIKWSADDHNVIWATRDKKPCTSIAVDPLGQLVAVGTSSGRVTLYGCGDGDGRERSSFQVGQAQVNAMSFSPDGSQIAIGCYDGFVHIYVIHEDGQIFRQQSAALRHSGTFVMHLDWSSDSRFIQTVLGDYDLIFWDVQNMQRLKTGRTLRDVNWATYSCPVGYPLIGAWQALEKNEVINVACRSKFLDHILTGDSRGRLRLYKYPSTQPKADHRQVKPFSSNTTAAEFLSDDTGILASGGNDAALMHYALTDR</sequence>
<dbReference type="CDD" id="cd01617">
    <property type="entry name" value="DCX"/>
    <property type="match status" value="1"/>
</dbReference>
<dbReference type="InterPro" id="IPR001680">
    <property type="entry name" value="WD40_rpt"/>
</dbReference>
<proteinExistence type="inferred from homology"/>
<dbReference type="GO" id="GO:0035556">
    <property type="term" value="P:intracellular signal transduction"/>
    <property type="evidence" value="ECO:0007669"/>
    <property type="project" value="InterPro"/>
</dbReference>
<feature type="region of interest" description="Disordered" evidence="4">
    <location>
        <begin position="783"/>
        <end position="827"/>
    </location>
</feature>
<keyword evidence="7" id="KW-1185">Reference proteome</keyword>
<dbReference type="PANTHER" id="PTHR13720:SF55">
    <property type="entry name" value="ECHINODERM MICROTUBULE-ASSOCIATED PROTEIN-LIKE CG42247"/>
    <property type="match status" value="1"/>
</dbReference>
<feature type="region of interest" description="Disordered" evidence="4">
    <location>
        <begin position="396"/>
        <end position="439"/>
    </location>
</feature>
<comment type="caution">
    <text evidence="6">The sequence shown here is derived from an EMBL/GenBank/DDBJ whole genome shotgun (WGS) entry which is preliminary data.</text>
</comment>
<dbReference type="SMART" id="SM00320">
    <property type="entry name" value="WD40"/>
    <property type="match status" value="8"/>
</dbReference>
<gene>
    <name evidence="6" type="ORF">V1264_007829</name>
</gene>
<dbReference type="GO" id="GO:0008017">
    <property type="term" value="F:microtubule binding"/>
    <property type="evidence" value="ECO:0007669"/>
    <property type="project" value="TreeGrafter"/>
</dbReference>
<feature type="compositionally biased region" description="Basic residues" evidence="4">
    <location>
        <begin position="417"/>
        <end position="433"/>
    </location>
</feature>
<dbReference type="InterPro" id="IPR036572">
    <property type="entry name" value="Doublecortin_dom_sf"/>
</dbReference>
<dbReference type="PROSITE" id="PS50309">
    <property type="entry name" value="DC"/>
    <property type="match status" value="1"/>
</dbReference>
<keyword evidence="2" id="KW-0853">WD repeat</keyword>
<dbReference type="GO" id="GO:0072686">
    <property type="term" value="C:mitotic spindle"/>
    <property type="evidence" value="ECO:0007669"/>
    <property type="project" value="TreeGrafter"/>
</dbReference>
<dbReference type="SUPFAM" id="SSF50998">
    <property type="entry name" value="Quinoprotein alcohol dehydrogenase-like"/>
    <property type="match status" value="1"/>
</dbReference>
<feature type="compositionally biased region" description="Polar residues" evidence="4">
    <location>
        <begin position="523"/>
        <end position="533"/>
    </location>
</feature>
<dbReference type="InterPro" id="IPR015943">
    <property type="entry name" value="WD40/YVTN_repeat-like_dom_sf"/>
</dbReference>
<evidence type="ECO:0000256" key="3">
    <source>
        <dbReference type="ARBA" id="ARBA00022737"/>
    </source>
</evidence>
<reference evidence="6 7" key="1">
    <citation type="submission" date="2024-02" db="EMBL/GenBank/DDBJ databases">
        <title>Chromosome-scale genome assembly of the rough periwinkle Littorina saxatilis.</title>
        <authorList>
            <person name="De Jode A."/>
            <person name="Faria R."/>
            <person name="Formenti G."/>
            <person name="Sims Y."/>
            <person name="Smith T.P."/>
            <person name="Tracey A."/>
            <person name="Wood J.M.D."/>
            <person name="Zagrodzka Z.B."/>
            <person name="Johannesson K."/>
            <person name="Butlin R.K."/>
            <person name="Leder E.H."/>
        </authorList>
    </citation>
    <scope>NUCLEOTIDE SEQUENCE [LARGE SCALE GENOMIC DNA]</scope>
    <source>
        <strain evidence="6">Snail1</strain>
        <tissue evidence="6">Muscle</tissue>
    </source>
</reference>
<dbReference type="EMBL" id="JBAMIC010000019">
    <property type="protein sequence ID" value="KAK7094169.1"/>
    <property type="molecule type" value="Genomic_DNA"/>
</dbReference>
<dbReference type="Gene3D" id="3.10.20.230">
    <property type="entry name" value="Doublecortin domain"/>
    <property type="match status" value="2"/>
</dbReference>
<dbReference type="Pfam" id="PF03607">
    <property type="entry name" value="DCX"/>
    <property type="match status" value="1"/>
</dbReference>
<dbReference type="Gene3D" id="2.130.10.10">
    <property type="entry name" value="YVTN repeat-like/Quinoprotein amine dehydrogenase"/>
    <property type="match status" value="2"/>
</dbReference>
<feature type="region of interest" description="Disordered" evidence="4">
    <location>
        <begin position="170"/>
        <end position="193"/>
    </location>
</feature>
<dbReference type="PANTHER" id="PTHR13720">
    <property type="entry name" value="WD-40 REPEAT PROTEIN"/>
    <property type="match status" value="1"/>
</dbReference>
<feature type="compositionally biased region" description="Polar residues" evidence="4">
    <location>
        <begin position="303"/>
        <end position="313"/>
    </location>
</feature>
<evidence type="ECO:0000256" key="1">
    <source>
        <dbReference type="ARBA" id="ARBA00006489"/>
    </source>
</evidence>
<dbReference type="InterPro" id="IPR055442">
    <property type="entry name" value="Beta-prop_EML-like_2nd"/>
</dbReference>
<dbReference type="InterPro" id="IPR011047">
    <property type="entry name" value="Quinoprotein_ADH-like_sf"/>
</dbReference>
<feature type="compositionally biased region" description="Polar residues" evidence="4">
    <location>
        <begin position="324"/>
        <end position="335"/>
    </location>
</feature>
<comment type="similarity">
    <text evidence="1">Belongs to the WD repeat EMAP family.</text>
</comment>
<dbReference type="InterPro" id="IPR050630">
    <property type="entry name" value="WD_repeat_EMAP"/>
</dbReference>
<keyword evidence="3" id="KW-0677">Repeat</keyword>
<evidence type="ECO:0000256" key="2">
    <source>
        <dbReference type="ARBA" id="ARBA00022574"/>
    </source>
</evidence>
<dbReference type="InterPro" id="IPR055439">
    <property type="entry name" value="Beta-prop_EML_1st"/>
</dbReference>
<evidence type="ECO:0000313" key="7">
    <source>
        <dbReference type="Proteomes" id="UP001374579"/>
    </source>
</evidence>
<dbReference type="InterPro" id="IPR005108">
    <property type="entry name" value="HELP"/>
</dbReference>
<dbReference type="SUPFAM" id="SSF89837">
    <property type="entry name" value="Doublecortin (DC)"/>
    <property type="match status" value="2"/>
</dbReference>
<evidence type="ECO:0000259" key="5">
    <source>
        <dbReference type="PROSITE" id="PS50309"/>
    </source>
</evidence>
<dbReference type="Proteomes" id="UP001374579">
    <property type="component" value="Unassembled WGS sequence"/>
</dbReference>
<organism evidence="6 7">
    <name type="scientific">Littorina saxatilis</name>
    <dbReference type="NCBI Taxonomy" id="31220"/>
    <lineage>
        <taxon>Eukaryota</taxon>
        <taxon>Metazoa</taxon>
        <taxon>Spiralia</taxon>
        <taxon>Lophotrochozoa</taxon>
        <taxon>Mollusca</taxon>
        <taxon>Gastropoda</taxon>
        <taxon>Caenogastropoda</taxon>
        <taxon>Littorinimorpha</taxon>
        <taxon>Littorinoidea</taxon>
        <taxon>Littorinidae</taxon>
        <taxon>Littorina</taxon>
    </lineage>
</organism>